<keyword evidence="3" id="KW-1185">Reference proteome</keyword>
<dbReference type="PANTHER" id="PTHR23389:SF21">
    <property type="entry name" value="ATPASE FAMILY AAA DOMAIN-CONTAINING PROTEIN 5"/>
    <property type="match status" value="1"/>
</dbReference>
<sequence>MSHNKPLYSFFNKEKPKNKSLIVILNIPKPITHNEPVIPCKELPEPAKQARTNLFDKMCRKSTPTSETAQNHNHGLPTPPDIHDSENTQETAKPVHSFFTRSASLKEEANINSSAPMARSKSSQPIFNFTQETVPLPKLLDSVNFASPSYPKLSIPRRSYTKNKSQDRPITSFPLSDGTQSCTPPCKRLIVSPDVLKELAEKTVNTNLTFTHPLYNSLGDKSSFDSCDHEYRLWTSKYAPAVHNQVLCGNNGVFLLYDWLVRRGKASSGNAKTLSIREHLKAKKDAIRKAKDDLDGFIVPDDDAEDSDSALQDPEGSSPALRTNFIAIYGPTGSAKSTAVYAISKEMDYFVFEIDPSCSRSFAEMNTEIGDVLQNNLAHNIKGVNYAQKNALIYIPNADVLFESEASFWTGFEHFVSLSKWPIILSFNDPYLIPKFISVDMPECTVSFERPDITSLSSLLWLIALKEGFIFEIDTIKSICEQNQCDLKKSLNNVQYISQMGYGNKGGSNSFIVPPSVLGTNRIMSDFRNDSIPRTSQHEKTDIPLTMQTLLASDLDISDACEAKLTASVPLNETVQPLSTWTKVPELLQDSTLNFYDTTASQMIKSIAETYEHFGSAPQTSNIALRDLRYNEYLRSSKIYPESYKFFFFNATPQALTADYLPMFRFQLAHKLKYFVPRNVRRSKRVSTAVIASDSDDDE</sequence>
<dbReference type="SUPFAM" id="SSF52540">
    <property type="entry name" value="P-loop containing nucleoside triphosphate hydrolases"/>
    <property type="match status" value="1"/>
</dbReference>
<dbReference type="GO" id="GO:0003677">
    <property type="term" value="F:DNA binding"/>
    <property type="evidence" value="ECO:0007669"/>
    <property type="project" value="TreeGrafter"/>
</dbReference>
<dbReference type="PANTHER" id="PTHR23389">
    <property type="entry name" value="CHROMOSOME TRANSMISSION FIDELITY FACTOR 18"/>
    <property type="match status" value="1"/>
</dbReference>
<dbReference type="AlphaFoldDB" id="A0A1E4TBH4"/>
<dbReference type="Gene3D" id="3.40.50.300">
    <property type="entry name" value="P-loop containing nucleotide triphosphate hydrolases"/>
    <property type="match status" value="1"/>
</dbReference>
<evidence type="ECO:0008006" key="4">
    <source>
        <dbReference type="Google" id="ProtNLM"/>
    </source>
</evidence>
<proteinExistence type="predicted"/>
<evidence type="ECO:0000313" key="3">
    <source>
        <dbReference type="Proteomes" id="UP000095023"/>
    </source>
</evidence>
<dbReference type="OrthoDB" id="10064318at2759"/>
<organism evidence="2 3">
    <name type="scientific">Tortispora caseinolytica NRRL Y-17796</name>
    <dbReference type="NCBI Taxonomy" id="767744"/>
    <lineage>
        <taxon>Eukaryota</taxon>
        <taxon>Fungi</taxon>
        <taxon>Dikarya</taxon>
        <taxon>Ascomycota</taxon>
        <taxon>Saccharomycotina</taxon>
        <taxon>Trigonopsidomycetes</taxon>
        <taxon>Trigonopsidales</taxon>
        <taxon>Trigonopsidaceae</taxon>
        <taxon>Tortispora</taxon>
    </lineage>
</organism>
<feature type="region of interest" description="Disordered" evidence="1">
    <location>
        <begin position="62"/>
        <end position="92"/>
    </location>
</feature>
<evidence type="ECO:0000256" key="1">
    <source>
        <dbReference type="SAM" id="MobiDB-lite"/>
    </source>
</evidence>
<name>A0A1E4TBH4_9ASCO</name>
<dbReference type="GO" id="GO:0005634">
    <property type="term" value="C:nucleus"/>
    <property type="evidence" value="ECO:0007669"/>
    <property type="project" value="TreeGrafter"/>
</dbReference>
<dbReference type="InterPro" id="IPR027417">
    <property type="entry name" value="P-loop_NTPase"/>
</dbReference>
<gene>
    <name evidence="2" type="ORF">CANCADRAFT_45578</name>
</gene>
<feature type="compositionally biased region" description="Polar residues" evidence="1">
    <location>
        <begin position="62"/>
        <end position="73"/>
    </location>
</feature>
<accession>A0A1E4TBH4</accession>
<evidence type="ECO:0000313" key="2">
    <source>
        <dbReference type="EMBL" id="ODV89116.1"/>
    </source>
</evidence>
<dbReference type="EMBL" id="KV453843">
    <property type="protein sequence ID" value="ODV89116.1"/>
    <property type="molecule type" value="Genomic_DNA"/>
</dbReference>
<dbReference type="Proteomes" id="UP000095023">
    <property type="component" value="Unassembled WGS sequence"/>
</dbReference>
<protein>
    <recommendedName>
        <fullName evidence="4">ATPase AAA-type core domain-containing protein</fullName>
    </recommendedName>
</protein>
<reference evidence="3" key="1">
    <citation type="submission" date="2016-02" db="EMBL/GenBank/DDBJ databases">
        <title>Comparative genomics of biotechnologically important yeasts.</title>
        <authorList>
            <consortium name="DOE Joint Genome Institute"/>
            <person name="Riley R."/>
            <person name="Haridas S."/>
            <person name="Wolfe K.H."/>
            <person name="Lopes M.R."/>
            <person name="Hittinger C.T."/>
            <person name="Goker M."/>
            <person name="Salamov A."/>
            <person name="Wisecaver J."/>
            <person name="Long T.M."/>
            <person name="Aerts A.L."/>
            <person name="Barry K."/>
            <person name="Choi C."/>
            <person name="Clum A."/>
            <person name="Coughlan A.Y."/>
            <person name="Deshpande S."/>
            <person name="Douglass A.P."/>
            <person name="Hanson S.J."/>
            <person name="Klenk H.-P."/>
            <person name="Labutti K."/>
            <person name="Lapidus A."/>
            <person name="Lindquist E."/>
            <person name="Lipzen A."/>
            <person name="Meier-Kolthoff J.P."/>
            <person name="Ohm R.A."/>
            <person name="Otillar R.P."/>
            <person name="Pangilinan J."/>
            <person name="Peng Y."/>
            <person name="Rokas A."/>
            <person name="Rosa C.A."/>
            <person name="Scheuner C."/>
            <person name="Sibirny A.A."/>
            <person name="Slot J.C."/>
            <person name="Stielow J.B."/>
            <person name="Sun H."/>
            <person name="Kurtzman C.P."/>
            <person name="Blackwell M."/>
            <person name="Jeffries T.W."/>
            <person name="Grigoriev I.V."/>
        </authorList>
    </citation>
    <scope>NUCLEOTIDE SEQUENCE [LARGE SCALE GENOMIC DNA]</scope>
    <source>
        <strain evidence="3">NRRL Y-17796</strain>
    </source>
</reference>